<reference evidence="2" key="1">
    <citation type="submission" date="2022-02" db="EMBL/GenBank/DDBJ databases">
        <title>Atlantic sturgeon de novo genome assembly.</title>
        <authorList>
            <person name="Stock M."/>
            <person name="Klopp C."/>
            <person name="Guiguen Y."/>
            <person name="Cabau C."/>
            <person name="Parinello H."/>
            <person name="Santidrian Yebra-Pimentel E."/>
            <person name="Kuhl H."/>
            <person name="Dirks R.P."/>
            <person name="Guessner J."/>
            <person name="Wuertz S."/>
            <person name="Du K."/>
            <person name="Schartl M."/>
        </authorList>
    </citation>
    <scope>NUCLEOTIDE SEQUENCE</scope>
    <source>
        <strain evidence="2">STURGEONOMICS-FGT-2020</strain>
        <tissue evidence="2">Whole blood</tissue>
    </source>
</reference>
<dbReference type="AlphaFoldDB" id="A0AAD8CJW8"/>
<dbReference type="Proteomes" id="UP001230051">
    <property type="component" value="Unassembled WGS sequence"/>
</dbReference>
<name>A0AAD8CJW8_ACIOX</name>
<evidence type="ECO:0000313" key="3">
    <source>
        <dbReference type="Proteomes" id="UP001230051"/>
    </source>
</evidence>
<keyword evidence="3" id="KW-1185">Reference proteome</keyword>
<accession>A0AAD8CJW8</accession>
<evidence type="ECO:0000313" key="2">
    <source>
        <dbReference type="EMBL" id="KAK1152096.1"/>
    </source>
</evidence>
<gene>
    <name evidence="2" type="ORF">AOXY_G31694</name>
</gene>
<proteinExistence type="predicted"/>
<keyword evidence="1" id="KW-0812">Transmembrane</keyword>
<organism evidence="2 3">
    <name type="scientific">Acipenser oxyrinchus oxyrinchus</name>
    <dbReference type="NCBI Taxonomy" id="40147"/>
    <lineage>
        <taxon>Eukaryota</taxon>
        <taxon>Metazoa</taxon>
        <taxon>Chordata</taxon>
        <taxon>Craniata</taxon>
        <taxon>Vertebrata</taxon>
        <taxon>Euteleostomi</taxon>
        <taxon>Actinopterygii</taxon>
        <taxon>Chondrostei</taxon>
        <taxon>Acipenseriformes</taxon>
        <taxon>Acipenseridae</taxon>
        <taxon>Acipenser</taxon>
    </lineage>
</organism>
<comment type="caution">
    <text evidence="2">The sequence shown here is derived from an EMBL/GenBank/DDBJ whole genome shotgun (WGS) entry which is preliminary data.</text>
</comment>
<dbReference type="EMBL" id="JAGXEW010000048">
    <property type="protein sequence ID" value="KAK1152096.1"/>
    <property type="molecule type" value="Genomic_DNA"/>
</dbReference>
<keyword evidence="1" id="KW-0472">Membrane</keyword>
<feature type="transmembrane region" description="Helical" evidence="1">
    <location>
        <begin position="31"/>
        <end position="49"/>
    </location>
</feature>
<keyword evidence="1" id="KW-1133">Transmembrane helix</keyword>
<evidence type="ECO:0000256" key="1">
    <source>
        <dbReference type="SAM" id="Phobius"/>
    </source>
</evidence>
<sequence length="87" mass="9276">MADAVFVKDLSFRFLGLSVSVSSAAIGRKELLGLVAVATVGVVLCKYIDVALGTRRNSRNAELGMQNSERRTRNSELGTLADSALCD</sequence>
<protein>
    <submittedName>
        <fullName evidence="2">Uncharacterized protein</fullName>
    </submittedName>
</protein>